<comment type="caution">
    <text evidence="1">The sequence shown here is derived from an EMBL/GenBank/DDBJ whole genome shotgun (WGS) entry which is preliminary data.</text>
</comment>
<accession>A0A370S0K9</accession>
<organism evidence="1 2">
    <name type="scientific">Pseudomonas jessenii</name>
    <dbReference type="NCBI Taxonomy" id="77298"/>
    <lineage>
        <taxon>Bacteria</taxon>
        <taxon>Pseudomonadati</taxon>
        <taxon>Pseudomonadota</taxon>
        <taxon>Gammaproteobacteria</taxon>
        <taxon>Pseudomonadales</taxon>
        <taxon>Pseudomonadaceae</taxon>
        <taxon>Pseudomonas</taxon>
    </lineage>
</organism>
<dbReference type="Proteomes" id="UP000255365">
    <property type="component" value="Unassembled WGS sequence"/>
</dbReference>
<evidence type="ECO:0000313" key="2">
    <source>
        <dbReference type="Proteomes" id="UP000255365"/>
    </source>
</evidence>
<protein>
    <submittedName>
        <fullName evidence="1">Uncharacterized protein</fullName>
    </submittedName>
</protein>
<dbReference type="AlphaFoldDB" id="A0A370S0K9"/>
<evidence type="ECO:0000313" key="1">
    <source>
        <dbReference type="EMBL" id="RDL12926.1"/>
    </source>
</evidence>
<gene>
    <name evidence="1" type="ORF">DEU51_1309</name>
</gene>
<sequence>METMSDRIAQSVKDSLKSEFGKIGDSVKEAIRSQLNRPGTGETSDKTIYDYLLITGVSGMDEMMPAEFKDLSKSTKESIFSALLKELNPGDGITFSDDEKVPFWVQATPLDEGFRPSKTASQKRWIRLDSITQVIPKALSGGEDKPQTEWIWALAVEANKEKFYVTSKEFKGEAIREPERKLLAAVTKAVSVSNSGAGLGLF</sequence>
<proteinExistence type="predicted"/>
<name>A0A370S0K9_PSEJE</name>
<dbReference type="EMBL" id="QRAV01000030">
    <property type="protein sequence ID" value="RDL12926.1"/>
    <property type="molecule type" value="Genomic_DNA"/>
</dbReference>
<reference evidence="1 2" key="1">
    <citation type="submission" date="2018-07" db="EMBL/GenBank/DDBJ databases">
        <title>Genome sequencing of rice bacterial endophytes.</title>
        <authorList>
            <person name="Venturi V."/>
        </authorList>
    </citation>
    <scope>NUCLEOTIDE SEQUENCE [LARGE SCALE GENOMIC DNA]</scope>
    <source>
        <strain evidence="1 2">E2333</strain>
    </source>
</reference>